<evidence type="ECO:0000313" key="1">
    <source>
        <dbReference type="EMBL" id="KAG2103713.1"/>
    </source>
</evidence>
<feature type="non-terminal residue" evidence="1">
    <location>
        <position position="1"/>
    </location>
</feature>
<organism evidence="1 2">
    <name type="scientific">Suillus discolor</name>
    <dbReference type="NCBI Taxonomy" id="1912936"/>
    <lineage>
        <taxon>Eukaryota</taxon>
        <taxon>Fungi</taxon>
        <taxon>Dikarya</taxon>
        <taxon>Basidiomycota</taxon>
        <taxon>Agaricomycotina</taxon>
        <taxon>Agaricomycetes</taxon>
        <taxon>Agaricomycetidae</taxon>
        <taxon>Boletales</taxon>
        <taxon>Suillineae</taxon>
        <taxon>Suillaceae</taxon>
        <taxon>Suillus</taxon>
    </lineage>
</organism>
<sequence length="144" mass="16202">ASPYIPEPGANVQYFGNIFEATWHLSERPLLLIISPILEEASIVAKITVITTVFEETRARLLPVPRIDISFVSRAEDEDPYTVALFTLELESEWPIYVDSMMRYFIVNGLQKAILGVCIMSAPLKVTQLRACKSQAELDLLRCA</sequence>
<dbReference type="PANTHER" id="PTHR46112">
    <property type="entry name" value="AMINOPEPTIDASE"/>
    <property type="match status" value="1"/>
</dbReference>
<dbReference type="Proteomes" id="UP000823399">
    <property type="component" value="Unassembled WGS sequence"/>
</dbReference>
<dbReference type="InterPro" id="IPR029149">
    <property type="entry name" value="Creatin/AminoP/Spt16_N"/>
</dbReference>
<dbReference type="PANTHER" id="PTHR46112:SF2">
    <property type="entry name" value="XAA-PRO AMINOPEPTIDASE P-RELATED"/>
    <property type="match status" value="1"/>
</dbReference>
<proteinExistence type="predicted"/>
<evidence type="ECO:0000313" key="2">
    <source>
        <dbReference type="Proteomes" id="UP000823399"/>
    </source>
</evidence>
<reference evidence="1" key="1">
    <citation type="journal article" date="2020" name="New Phytol.">
        <title>Comparative genomics reveals dynamic genome evolution in host specialist ectomycorrhizal fungi.</title>
        <authorList>
            <person name="Lofgren L.A."/>
            <person name="Nguyen N.H."/>
            <person name="Vilgalys R."/>
            <person name="Ruytinx J."/>
            <person name="Liao H.L."/>
            <person name="Branco S."/>
            <person name="Kuo A."/>
            <person name="LaButti K."/>
            <person name="Lipzen A."/>
            <person name="Andreopoulos W."/>
            <person name="Pangilinan J."/>
            <person name="Riley R."/>
            <person name="Hundley H."/>
            <person name="Na H."/>
            <person name="Barry K."/>
            <person name="Grigoriev I.V."/>
            <person name="Stajich J.E."/>
            <person name="Kennedy P.G."/>
        </authorList>
    </citation>
    <scope>NUCLEOTIDE SEQUENCE</scope>
    <source>
        <strain evidence="1">FC423</strain>
    </source>
</reference>
<gene>
    <name evidence="1" type="ORF">F5147DRAFT_561794</name>
</gene>
<feature type="non-terminal residue" evidence="1">
    <location>
        <position position="144"/>
    </location>
</feature>
<dbReference type="AlphaFoldDB" id="A0A9P7F3I0"/>
<dbReference type="InterPro" id="IPR050659">
    <property type="entry name" value="Peptidase_M24B"/>
</dbReference>
<name>A0A9P7F3I0_9AGAM</name>
<accession>A0A9P7F3I0</accession>
<dbReference type="EMBL" id="JABBWM010000043">
    <property type="protein sequence ID" value="KAG2103713.1"/>
    <property type="molecule type" value="Genomic_DNA"/>
</dbReference>
<dbReference type="RefSeq" id="XP_041290610.1">
    <property type="nucleotide sequence ID" value="XM_041430601.1"/>
</dbReference>
<keyword evidence="2" id="KW-1185">Reference proteome</keyword>
<dbReference type="GeneID" id="64692860"/>
<comment type="caution">
    <text evidence="1">The sequence shown here is derived from an EMBL/GenBank/DDBJ whole genome shotgun (WGS) entry which is preliminary data.</text>
</comment>
<protein>
    <submittedName>
        <fullName evidence="1">Uncharacterized protein</fullName>
    </submittedName>
</protein>
<dbReference type="OrthoDB" id="9995434at2759"/>
<dbReference type="Gene3D" id="3.40.350.10">
    <property type="entry name" value="Creatinase/prolidase N-terminal domain"/>
    <property type="match status" value="1"/>
</dbReference>